<dbReference type="SUPFAM" id="SSF52540">
    <property type="entry name" value="P-loop containing nucleoside triphosphate hydrolases"/>
    <property type="match status" value="2"/>
</dbReference>
<accession>A0A6A7C0K3</accession>
<dbReference type="InterPro" id="IPR019775">
    <property type="entry name" value="WD40_repeat_CS"/>
</dbReference>
<dbReference type="Proteomes" id="UP000799421">
    <property type="component" value="Unassembled WGS sequence"/>
</dbReference>
<feature type="domain" description="DUF7708" evidence="4">
    <location>
        <begin position="5"/>
        <end position="141"/>
    </location>
</feature>
<keyword evidence="7" id="KW-1185">Reference proteome</keyword>
<dbReference type="PANTHER" id="PTHR10039">
    <property type="entry name" value="AMELOGENIN"/>
    <property type="match status" value="1"/>
</dbReference>
<dbReference type="SMART" id="SM00320">
    <property type="entry name" value="WD40"/>
    <property type="match status" value="7"/>
</dbReference>
<evidence type="ECO:0000259" key="5">
    <source>
        <dbReference type="Pfam" id="PF24883"/>
    </source>
</evidence>
<dbReference type="Gene3D" id="3.40.50.300">
    <property type="entry name" value="P-loop containing nucleotide triphosphate hydrolases"/>
    <property type="match status" value="1"/>
</dbReference>
<dbReference type="Gene3D" id="2.130.10.10">
    <property type="entry name" value="YVTN repeat-like/Quinoprotein amine dehydrogenase"/>
    <property type="match status" value="3"/>
</dbReference>
<dbReference type="InterPro" id="IPR015943">
    <property type="entry name" value="WD40/YVTN_repeat-like_dom_sf"/>
</dbReference>
<dbReference type="Pfam" id="PF24809">
    <property type="entry name" value="DUF7708"/>
    <property type="match status" value="1"/>
</dbReference>
<dbReference type="InterPro" id="IPR011047">
    <property type="entry name" value="Quinoprotein_ADH-like_sf"/>
</dbReference>
<dbReference type="Pfam" id="PF24883">
    <property type="entry name" value="NPHP3_N"/>
    <property type="match status" value="1"/>
</dbReference>
<name>A0A6A7C0K3_9PEZI</name>
<feature type="domain" description="Nephrocystin 3-like N-terminal" evidence="5">
    <location>
        <begin position="217"/>
        <end position="377"/>
    </location>
</feature>
<organism evidence="6 7">
    <name type="scientific">Piedraia hortae CBS 480.64</name>
    <dbReference type="NCBI Taxonomy" id="1314780"/>
    <lineage>
        <taxon>Eukaryota</taxon>
        <taxon>Fungi</taxon>
        <taxon>Dikarya</taxon>
        <taxon>Ascomycota</taxon>
        <taxon>Pezizomycotina</taxon>
        <taxon>Dothideomycetes</taxon>
        <taxon>Dothideomycetidae</taxon>
        <taxon>Capnodiales</taxon>
        <taxon>Piedraiaceae</taxon>
        <taxon>Piedraia</taxon>
    </lineage>
</organism>
<evidence type="ECO:0000256" key="2">
    <source>
        <dbReference type="ARBA" id="ARBA00022737"/>
    </source>
</evidence>
<evidence type="ECO:0000256" key="3">
    <source>
        <dbReference type="PROSITE-ProRule" id="PRU00221"/>
    </source>
</evidence>
<protein>
    <recommendedName>
        <fullName evidence="8">WD40 repeat-like protein</fullName>
    </recommendedName>
</protein>
<dbReference type="SUPFAM" id="SSF50978">
    <property type="entry name" value="WD40 repeat-like"/>
    <property type="match status" value="1"/>
</dbReference>
<keyword evidence="1 3" id="KW-0853">WD repeat</keyword>
<dbReference type="EMBL" id="MU005976">
    <property type="protein sequence ID" value="KAF2860984.1"/>
    <property type="molecule type" value="Genomic_DNA"/>
</dbReference>
<dbReference type="PANTHER" id="PTHR10039:SF14">
    <property type="entry name" value="NACHT DOMAIN-CONTAINING PROTEIN"/>
    <property type="match status" value="1"/>
</dbReference>
<reference evidence="6" key="1">
    <citation type="journal article" date="2020" name="Stud. Mycol.">
        <title>101 Dothideomycetes genomes: a test case for predicting lifestyles and emergence of pathogens.</title>
        <authorList>
            <person name="Haridas S."/>
            <person name="Albert R."/>
            <person name="Binder M."/>
            <person name="Bloem J."/>
            <person name="Labutti K."/>
            <person name="Salamov A."/>
            <person name="Andreopoulos B."/>
            <person name="Baker S."/>
            <person name="Barry K."/>
            <person name="Bills G."/>
            <person name="Bluhm B."/>
            <person name="Cannon C."/>
            <person name="Castanera R."/>
            <person name="Culley D."/>
            <person name="Daum C."/>
            <person name="Ezra D."/>
            <person name="Gonzalez J."/>
            <person name="Henrissat B."/>
            <person name="Kuo A."/>
            <person name="Liang C."/>
            <person name="Lipzen A."/>
            <person name="Lutzoni F."/>
            <person name="Magnuson J."/>
            <person name="Mondo S."/>
            <person name="Nolan M."/>
            <person name="Ohm R."/>
            <person name="Pangilinan J."/>
            <person name="Park H.-J."/>
            <person name="Ramirez L."/>
            <person name="Alfaro M."/>
            <person name="Sun H."/>
            <person name="Tritt A."/>
            <person name="Yoshinaga Y."/>
            <person name="Zwiers L.-H."/>
            <person name="Turgeon B."/>
            <person name="Goodwin S."/>
            <person name="Spatafora J."/>
            <person name="Crous P."/>
            <person name="Grigoriev I."/>
        </authorList>
    </citation>
    <scope>NUCLEOTIDE SEQUENCE</scope>
    <source>
        <strain evidence="6">CBS 480.64</strain>
    </source>
</reference>
<dbReference type="InterPro" id="IPR036322">
    <property type="entry name" value="WD40_repeat_dom_sf"/>
</dbReference>
<dbReference type="InterPro" id="IPR027417">
    <property type="entry name" value="P-loop_NTPase"/>
</dbReference>
<dbReference type="InterPro" id="IPR056884">
    <property type="entry name" value="NPHP3-like_N"/>
</dbReference>
<dbReference type="InterPro" id="IPR001680">
    <property type="entry name" value="WD40_rpt"/>
</dbReference>
<dbReference type="PROSITE" id="PS50294">
    <property type="entry name" value="WD_REPEATS_REGION"/>
    <property type="match status" value="2"/>
</dbReference>
<dbReference type="SUPFAM" id="SSF50998">
    <property type="entry name" value="Quinoprotein alcohol dehydrogenase-like"/>
    <property type="match status" value="1"/>
</dbReference>
<feature type="repeat" description="WD" evidence="3">
    <location>
        <begin position="779"/>
        <end position="820"/>
    </location>
</feature>
<dbReference type="PROSITE" id="PS50082">
    <property type="entry name" value="WD_REPEATS_2"/>
    <property type="match status" value="2"/>
</dbReference>
<feature type="repeat" description="WD" evidence="3">
    <location>
        <begin position="1194"/>
        <end position="1235"/>
    </location>
</feature>
<evidence type="ECO:0008006" key="8">
    <source>
        <dbReference type="Google" id="ProtNLM"/>
    </source>
</evidence>
<proteinExistence type="predicted"/>
<dbReference type="OrthoDB" id="4851410at2759"/>
<dbReference type="InterPro" id="IPR056125">
    <property type="entry name" value="DUF7708"/>
</dbReference>
<sequence length="1394" mass="156763">MACQMMQFAPVLDVVTNLKPEALSLPWAGVRSLLMVAQKVYEHSESLMKGIETALDTSYLINAYFDIYSQFNDTATVRHLYDNIVRLYSLILKFLAHAHNTCDMNSMERMVHSLTGVVIPSFKTDHDEILKTVESHAKLCNLEVSEEQRAWVDKQLEALNKAQKEINDGVKSVQRTLDLNALPVAPGAAYDSIDYHNGDQIGELQLCLDGTRVHIKQRILDWATTSNDQRVFWLSGKAGTGKSTIARTIAHELGEQGFLVGSFFFKRDRGELSRARSLFPTITRQMANFIPSIAHKIAAASHGSPPVNERPLTSQFDTLIKEPLSGYSTGLATDVRVIVIDALDECEDWRAIDHAMTLWPRLIAHTSMNLRVFVTSRSDDKIGSKLGQLGPHDLQHEKLESLQTSTIKKDLTIYCLDELRKLREESKHELSYDELGDSWPGEEVVNKLVEISHPLFIAASTIFRDISNSPRRRVRQWVDQLSFTGSRALTEIYLDILNRAARHNEEWADQFHQVIKPIALLHFPLTIPALTDLLGDGDNMAVPNALKPLSSVIEFPSGKDLKAGSRATVRIYHESFRASLVDPTLKGKSPFWIEKGETHATLLNKCIGLLKNKLSRDVCKQQDLGTERKFVSVEHVSEHIPESVQYACRNWVHHVVHSSQTIQDGGQVDRFLREFFLVWTEAMAWLDELGEMVLSLKQLQKVIDTNFSRGVQYFVADALRWISAHRILISDTPLQTYLSALAFAPSNSTVRNTFKHEVEALLQVWPPVTRDWGPVLQTLKGHTRWVSVIAPSMDGKRLLTTALDKTVRLWDVESGTEEELMEFNSECTFSVPTEEGFAIIAELRGGYSRWRLEEDVRRIDLKLPGVAKCVSVSPSGRFAAWGLDMGGTYLWDGDIEAGELLEVQPSPVRCMAFSSDNETLVSGSSDIWKWNAKSGHKKICHVDADIYHLAISPNNVYVVFWSNGALRVFCHITQEIDQIMRVALGGLHFSTVTPDSQKVLFSNEQDLFLYDFGTRSAPTKLSLTGYSLMELIFSPDGRTIWAGDILGSVIQMDAELVMKSQQQGTGTATVAMSADGKTLASLSRYNQLSLWNTEAQICKQRLSDERLVNFPASRSLLLISSDCSLVVVACLNYTPGNALMIWNIKLNELRGLRHKADNISAIVIAPDSKTLLCGLHNGQIWIYDLKGGVRQKIVDAHTDRIREIVFHPEGQGFASLSNDKTIKIWTPRSQTPLVLSDKLWVHRACFSADGHMLYTLHNSIVVSEWDIKRTCKVRELDKKIKYDCSGSLFLNGSFVHANFLHFLHMLDADKGNQVETQADMSGSTEAPSVFGNRQVWALQSFRYDQVWITVNGRKMLKLPVQLIQVNWVSCGRTMAIPNNETGFTVLNFTRKVSL</sequence>
<evidence type="ECO:0000256" key="1">
    <source>
        <dbReference type="ARBA" id="ARBA00022574"/>
    </source>
</evidence>
<dbReference type="PROSITE" id="PS00678">
    <property type="entry name" value="WD_REPEATS_1"/>
    <property type="match status" value="1"/>
</dbReference>
<evidence type="ECO:0000259" key="4">
    <source>
        <dbReference type="Pfam" id="PF24809"/>
    </source>
</evidence>
<evidence type="ECO:0000313" key="7">
    <source>
        <dbReference type="Proteomes" id="UP000799421"/>
    </source>
</evidence>
<evidence type="ECO:0000313" key="6">
    <source>
        <dbReference type="EMBL" id="KAF2860984.1"/>
    </source>
</evidence>
<dbReference type="Pfam" id="PF00400">
    <property type="entry name" value="WD40"/>
    <property type="match status" value="3"/>
</dbReference>
<gene>
    <name evidence="6" type="ORF">K470DRAFT_270216</name>
</gene>
<keyword evidence="2" id="KW-0677">Repeat</keyword>